<protein>
    <recommendedName>
        <fullName evidence="3">DUF3224 domain-containing protein</fullName>
    </recommendedName>
</protein>
<reference evidence="1 2" key="1">
    <citation type="submission" date="2017-06" db="EMBL/GenBank/DDBJ databases">
        <authorList>
            <person name="Kim H.J."/>
            <person name="Triplett B.A."/>
        </authorList>
    </citation>
    <scope>NUCLEOTIDE SEQUENCE [LARGE SCALE GENOMIC DNA]</scope>
    <source>
        <strain evidence="1 2">CGMCC 4.5593</strain>
    </source>
</reference>
<accession>A0A239NSL4</accession>
<name>A0A239NSL4_9ACTN</name>
<evidence type="ECO:0000313" key="2">
    <source>
        <dbReference type="Proteomes" id="UP000198362"/>
    </source>
</evidence>
<organism evidence="1 2">
    <name type="scientific">Asanoa hainanensis</name>
    <dbReference type="NCBI Taxonomy" id="560556"/>
    <lineage>
        <taxon>Bacteria</taxon>
        <taxon>Bacillati</taxon>
        <taxon>Actinomycetota</taxon>
        <taxon>Actinomycetes</taxon>
        <taxon>Micromonosporales</taxon>
        <taxon>Micromonosporaceae</taxon>
        <taxon>Asanoa</taxon>
    </lineage>
</organism>
<dbReference type="OrthoDB" id="882224at2"/>
<evidence type="ECO:0008006" key="3">
    <source>
        <dbReference type="Google" id="ProtNLM"/>
    </source>
</evidence>
<sequence>MLEGMTEIMETKLEITSWDEKPYREFDDGRKFSRAEVVLAGTGDGLTGGFFESLLYYRADGTSDYVSVMEINGTLGGRSGSFVLQGSGSYDGTTARVEVAVVPGSGTGELVGISGTAESVSTHADYPHMPLTIRYELA</sequence>
<dbReference type="SUPFAM" id="SSF159238">
    <property type="entry name" value="SO1590-like"/>
    <property type="match status" value="1"/>
</dbReference>
<gene>
    <name evidence="1" type="ORF">SAMN05421812_110212</name>
</gene>
<dbReference type="Gene3D" id="2.40.350.10">
    <property type="entry name" value="SO1590-like"/>
    <property type="match status" value="1"/>
</dbReference>
<keyword evidence="2" id="KW-1185">Reference proteome</keyword>
<dbReference type="InterPro" id="IPR021607">
    <property type="entry name" value="DUF3224"/>
</dbReference>
<dbReference type="EMBL" id="FZPH01000010">
    <property type="protein sequence ID" value="SNT57856.1"/>
    <property type="molecule type" value="Genomic_DNA"/>
</dbReference>
<dbReference type="Proteomes" id="UP000198362">
    <property type="component" value="Unassembled WGS sequence"/>
</dbReference>
<proteinExistence type="predicted"/>
<evidence type="ECO:0000313" key="1">
    <source>
        <dbReference type="EMBL" id="SNT57856.1"/>
    </source>
</evidence>
<dbReference type="AlphaFoldDB" id="A0A239NSL4"/>
<dbReference type="Pfam" id="PF11528">
    <property type="entry name" value="DUF3224"/>
    <property type="match status" value="1"/>
</dbReference>
<dbReference type="InterPro" id="IPR023159">
    <property type="entry name" value="SO1590-like_sf"/>
</dbReference>